<name>A0A553NSY4_TIGCA</name>
<evidence type="ECO:0000256" key="1">
    <source>
        <dbReference type="ARBA" id="ARBA00006815"/>
    </source>
</evidence>
<dbReference type="GO" id="GO:0003723">
    <property type="term" value="F:RNA binding"/>
    <property type="evidence" value="ECO:0007669"/>
    <property type="project" value="TreeGrafter"/>
</dbReference>
<proteinExistence type="inferred from homology"/>
<dbReference type="InterPro" id="IPR021132">
    <property type="entry name" value="Ribosomal_eL18/eL18-A/B/_CS"/>
</dbReference>
<evidence type="ECO:0000313" key="9">
    <source>
        <dbReference type="Proteomes" id="UP000318571"/>
    </source>
</evidence>
<feature type="region of interest" description="Disordered" evidence="6">
    <location>
        <begin position="151"/>
        <end position="187"/>
    </location>
</feature>
<dbReference type="GO" id="GO:0003735">
    <property type="term" value="F:structural constituent of ribosome"/>
    <property type="evidence" value="ECO:0007669"/>
    <property type="project" value="InterPro"/>
</dbReference>
<dbReference type="GO" id="GO:0022625">
    <property type="term" value="C:cytosolic large ribosomal subunit"/>
    <property type="evidence" value="ECO:0007669"/>
    <property type="project" value="TreeGrafter"/>
</dbReference>
<reference evidence="8 9" key="1">
    <citation type="journal article" date="2018" name="Nat. Ecol. Evol.">
        <title>Genomic signatures of mitonuclear coevolution across populations of Tigriopus californicus.</title>
        <authorList>
            <person name="Barreto F.S."/>
            <person name="Watson E.T."/>
            <person name="Lima T.G."/>
            <person name="Willett C.S."/>
            <person name="Edmands S."/>
            <person name="Li W."/>
            <person name="Burton R.S."/>
        </authorList>
    </citation>
    <scope>NUCLEOTIDE SEQUENCE [LARGE SCALE GENOMIC DNA]</scope>
    <source>
        <strain evidence="8 9">San Diego</strain>
    </source>
</reference>
<evidence type="ECO:0000256" key="3">
    <source>
        <dbReference type="ARBA" id="ARBA00023274"/>
    </source>
</evidence>
<dbReference type="AlphaFoldDB" id="A0A553NSY4"/>
<dbReference type="PANTHER" id="PTHR10934:SF2">
    <property type="entry name" value="LARGE RIBOSOMAL SUBUNIT PROTEIN EL18"/>
    <property type="match status" value="1"/>
</dbReference>
<dbReference type="InterPro" id="IPR036227">
    <property type="entry name" value="Ribosomal_uL15/eL18_sf"/>
</dbReference>
<keyword evidence="3" id="KW-0687">Ribonucleoprotein</keyword>
<dbReference type="Proteomes" id="UP000318571">
    <property type="component" value="Chromosome 1"/>
</dbReference>
<sequence length="187" mass="21372">MGVDIRHNKDRKVRRTEPKSQDIYLRLLVKLYRFLARRTDAKFNKIILRRLFMSRINRPPISIARVSRLMKCKGREGKIAVIVGTVTDDKRIFSIPKLRIAALHVTEKARERILKAGGEILTFDQLALQAPTGLNTVLMQGRRHAREANRKFGAPGVPNSSVKPMVRSKGNKFEKARGRRASTGYKK</sequence>
<dbReference type="Gene3D" id="3.100.10.10">
    <property type="match status" value="1"/>
</dbReference>
<dbReference type="InterPro" id="IPR021131">
    <property type="entry name" value="Ribosomal_uL15/eL18"/>
</dbReference>
<feature type="domain" description="Large ribosomal subunit protein uL15/eL18" evidence="7">
    <location>
        <begin position="2"/>
        <end position="187"/>
    </location>
</feature>
<evidence type="ECO:0000313" key="8">
    <source>
        <dbReference type="EMBL" id="TRY68542.1"/>
    </source>
</evidence>
<evidence type="ECO:0000259" key="7">
    <source>
        <dbReference type="Pfam" id="PF17135"/>
    </source>
</evidence>
<accession>A0A553NSY4</accession>
<protein>
    <recommendedName>
        <fullName evidence="4">Large ribosomal subunit protein eL18</fullName>
    </recommendedName>
    <alternativeName>
        <fullName evidence="5">60S ribosomal protein L18</fullName>
    </alternativeName>
</protein>
<comment type="caution">
    <text evidence="8">The sequence shown here is derived from an EMBL/GenBank/DDBJ whole genome shotgun (WGS) entry which is preliminary data.</text>
</comment>
<dbReference type="PROSITE" id="PS01106">
    <property type="entry name" value="RIBOSOMAL_L18E"/>
    <property type="match status" value="1"/>
</dbReference>
<dbReference type="STRING" id="6832.A0A553NSY4"/>
<dbReference type="OMA" id="IDICHKN"/>
<feature type="compositionally biased region" description="Basic residues" evidence="6">
    <location>
        <begin position="177"/>
        <end position="187"/>
    </location>
</feature>
<dbReference type="FunFam" id="3.100.10.10:FF:000001">
    <property type="entry name" value="60S ribosomal protein L18"/>
    <property type="match status" value="1"/>
</dbReference>
<dbReference type="InterPro" id="IPR000039">
    <property type="entry name" value="Ribosomal_eL18"/>
</dbReference>
<dbReference type="OrthoDB" id="6353017at2759"/>
<dbReference type="PANTHER" id="PTHR10934">
    <property type="entry name" value="60S RIBOSOMAL PROTEIN L18"/>
    <property type="match status" value="1"/>
</dbReference>
<gene>
    <name evidence="8" type="ORF">TCAL_07252</name>
</gene>
<dbReference type="EMBL" id="VCGU01000010">
    <property type="protein sequence ID" value="TRY68542.1"/>
    <property type="molecule type" value="Genomic_DNA"/>
</dbReference>
<keyword evidence="9" id="KW-1185">Reference proteome</keyword>
<evidence type="ECO:0000256" key="4">
    <source>
        <dbReference type="ARBA" id="ARBA00035218"/>
    </source>
</evidence>
<keyword evidence="2" id="KW-0689">Ribosomal protein</keyword>
<dbReference type="SUPFAM" id="SSF52080">
    <property type="entry name" value="Ribosomal proteins L15p and L18e"/>
    <property type="match status" value="1"/>
</dbReference>
<evidence type="ECO:0000256" key="6">
    <source>
        <dbReference type="SAM" id="MobiDB-lite"/>
    </source>
</evidence>
<evidence type="ECO:0000256" key="2">
    <source>
        <dbReference type="ARBA" id="ARBA00022980"/>
    </source>
</evidence>
<dbReference type="GO" id="GO:0006412">
    <property type="term" value="P:translation"/>
    <property type="evidence" value="ECO:0007669"/>
    <property type="project" value="InterPro"/>
</dbReference>
<dbReference type="Pfam" id="PF17135">
    <property type="entry name" value="Ribosomal_L18"/>
    <property type="match status" value="1"/>
</dbReference>
<comment type="similarity">
    <text evidence="1">Belongs to the eukaryotic ribosomal protein eL18 family.</text>
</comment>
<organism evidence="8 9">
    <name type="scientific">Tigriopus californicus</name>
    <name type="common">Marine copepod</name>
    <dbReference type="NCBI Taxonomy" id="6832"/>
    <lineage>
        <taxon>Eukaryota</taxon>
        <taxon>Metazoa</taxon>
        <taxon>Ecdysozoa</taxon>
        <taxon>Arthropoda</taxon>
        <taxon>Crustacea</taxon>
        <taxon>Multicrustacea</taxon>
        <taxon>Hexanauplia</taxon>
        <taxon>Copepoda</taxon>
        <taxon>Harpacticoida</taxon>
        <taxon>Harpacticidae</taxon>
        <taxon>Tigriopus</taxon>
    </lineage>
</organism>
<evidence type="ECO:0000256" key="5">
    <source>
        <dbReference type="ARBA" id="ARBA00035323"/>
    </source>
</evidence>